<evidence type="ECO:0000313" key="1">
    <source>
        <dbReference type="EMBL" id="EEP66675.1"/>
    </source>
</evidence>
<dbReference type="Proteomes" id="UP000003009">
    <property type="component" value="Unassembled WGS sequence"/>
</dbReference>
<organism evidence="1 2">
    <name type="scientific">Kingella oralis ATCC 51147</name>
    <dbReference type="NCBI Taxonomy" id="629741"/>
    <lineage>
        <taxon>Bacteria</taxon>
        <taxon>Pseudomonadati</taxon>
        <taxon>Pseudomonadota</taxon>
        <taxon>Betaproteobacteria</taxon>
        <taxon>Neisseriales</taxon>
        <taxon>Neisseriaceae</taxon>
        <taxon>Kingella</taxon>
    </lineage>
</organism>
<proteinExistence type="predicted"/>
<accession>C4GMZ0</accession>
<keyword evidence="2" id="KW-1185">Reference proteome</keyword>
<sequence>MRAQYRQPENQNGTARLVAKRQALRAGKMMSAGRRRSIGCRLGKGFSLKIHPPQGRTTRPFFMPALPFALNFPKICNFQRQPENQFSAANITKPH</sequence>
<dbReference type="HOGENOM" id="CLU_2369106_0_0_4"/>
<name>C4GMZ0_9NEIS</name>
<dbReference type="EMBL" id="ACJW02000008">
    <property type="protein sequence ID" value="EEP66675.1"/>
    <property type="molecule type" value="Genomic_DNA"/>
</dbReference>
<dbReference type="AlphaFoldDB" id="C4GMZ0"/>
<reference evidence="1" key="1">
    <citation type="submission" date="2009-04" db="EMBL/GenBank/DDBJ databases">
        <authorList>
            <person name="Weinstock G."/>
            <person name="Sodergren E."/>
            <person name="Clifton S."/>
            <person name="Fulton L."/>
            <person name="Fulton B."/>
            <person name="Courtney L."/>
            <person name="Fronick C."/>
            <person name="Harrison M."/>
            <person name="Strong C."/>
            <person name="Farmer C."/>
            <person name="Delahaunty K."/>
            <person name="Markovic C."/>
            <person name="Hall O."/>
            <person name="Minx P."/>
            <person name="Tomlinson C."/>
            <person name="Mitreva M."/>
            <person name="Nelson J."/>
            <person name="Hou S."/>
            <person name="Wollam A."/>
            <person name="Pepin K.H."/>
            <person name="Johnson M."/>
            <person name="Bhonagiri V."/>
            <person name="Nash W.E."/>
            <person name="Warren W."/>
            <person name="Chinwalla A."/>
            <person name="Mardis E.R."/>
            <person name="Wilson R.K."/>
        </authorList>
    </citation>
    <scope>NUCLEOTIDE SEQUENCE [LARGE SCALE GENOMIC DNA]</scope>
    <source>
        <strain evidence="1">ATCC 51147</strain>
    </source>
</reference>
<comment type="caution">
    <text evidence="1">The sequence shown here is derived from an EMBL/GenBank/DDBJ whole genome shotgun (WGS) entry which is preliminary data.</text>
</comment>
<evidence type="ECO:0000313" key="2">
    <source>
        <dbReference type="Proteomes" id="UP000003009"/>
    </source>
</evidence>
<protein>
    <submittedName>
        <fullName evidence="1">Uncharacterized protein</fullName>
    </submittedName>
</protein>
<dbReference type="STRING" id="629741.GCWU000324_03078"/>
<gene>
    <name evidence="1" type="ORF">GCWU000324_03078</name>
</gene>